<sequence>MKKFTLLAGALLLFAASGMAQEKEPTKILLVPEADAGKTVAFTLEAMSVIEAKCLGCHSPSGKSDKAKEKMQWEKLQTLSGADAMAKLDEILEVLDKGEMPPTKMVEKYPNMKLTEEESAKLHKWAEAALAKLE</sequence>
<gene>
    <name evidence="7" type="ORF">RT717_03215</name>
</gene>
<evidence type="ECO:0000256" key="1">
    <source>
        <dbReference type="ARBA" id="ARBA00022617"/>
    </source>
</evidence>
<feature type="domain" description="Cytochrome c" evidence="6">
    <location>
        <begin position="32"/>
        <end position="130"/>
    </location>
</feature>
<feature type="signal peptide" evidence="5">
    <location>
        <begin position="1"/>
        <end position="20"/>
    </location>
</feature>
<dbReference type="SMART" id="SM01235">
    <property type="entry name" value="Haem_bd"/>
    <property type="match status" value="1"/>
</dbReference>
<dbReference type="InterPro" id="IPR025992">
    <property type="entry name" value="Haem-bd"/>
</dbReference>
<evidence type="ECO:0000313" key="8">
    <source>
        <dbReference type="Proteomes" id="UP001302349"/>
    </source>
</evidence>
<organism evidence="7 8">
    <name type="scientific">Imperialibacter roseus</name>
    <dbReference type="NCBI Taxonomy" id="1324217"/>
    <lineage>
        <taxon>Bacteria</taxon>
        <taxon>Pseudomonadati</taxon>
        <taxon>Bacteroidota</taxon>
        <taxon>Cytophagia</taxon>
        <taxon>Cytophagales</taxon>
        <taxon>Flammeovirgaceae</taxon>
        <taxon>Imperialibacter</taxon>
    </lineage>
</organism>
<evidence type="ECO:0000256" key="4">
    <source>
        <dbReference type="PROSITE-ProRule" id="PRU00433"/>
    </source>
</evidence>
<dbReference type="Pfam" id="PF14376">
    <property type="entry name" value="Haem_bd"/>
    <property type="match status" value="1"/>
</dbReference>
<evidence type="ECO:0000256" key="3">
    <source>
        <dbReference type="ARBA" id="ARBA00023004"/>
    </source>
</evidence>
<dbReference type="PROSITE" id="PS51007">
    <property type="entry name" value="CYTC"/>
    <property type="match status" value="1"/>
</dbReference>
<keyword evidence="5" id="KW-0732">Signal</keyword>
<dbReference type="EMBL" id="CP136051">
    <property type="protein sequence ID" value="WOK07631.1"/>
    <property type="molecule type" value="Genomic_DNA"/>
</dbReference>
<dbReference type="Gene3D" id="1.10.760.10">
    <property type="entry name" value="Cytochrome c-like domain"/>
    <property type="match status" value="1"/>
</dbReference>
<keyword evidence="8" id="KW-1185">Reference proteome</keyword>
<keyword evidence="3 4" id="KW-0408">Iron</keyword>
<name>A0ABZ0ISR0_9BACT</name>
<feature type="chain" id="PRO_5045820041" evidence="5">
    <location>
        <begin position="21"/>
        <end position="134"/>
    </location>
</feature>
<evidence type="ECO:0000256" key="2">
    <source>
        <dbReference type="ARBA" id="ARBA00022723"/>
    </source>
</evidence>
<evidence type="ECO:0000259" key="6">
    <source>
        <dbReference type="PROSITE" id="PS51007"/>
    </source>
</evidence>
<dbReference type="Proteomes" id="UP001302349">
    <property type="component" value="Chromosome"/>
</dbReference>
<keyword evidence="1 4" id="KW-0349">Heme</keyword>
<dbReference type="InterPro" id="IPR009056">
    <property type="entry name" value="Cyt_c-like_dom"/>
</dbReference>
<dbReference type="RefSeq" id="WP_317490302.1">
    <property type="nucleotide sequence ID" value="NZ_CP136051.1"/>
</dbReference>
<accession>A0ABZ0ISR0</accession>
<proteinExistence type="predicted"/>
<reference evidence="7 8" key="1">
    <citation type="journal article" date="2023" name="Microbiol. Resour. Announc.">
        <title>Complete Genome Sequence of Imperialibacter roseus strain P4T.</title>
        <authorList>
            <person name="Tizabi D.R."/>
            <person name="Bachvaroff T."/>
            <person name="Hill R.T."/>
        </authorList>
    </citation>
    <scope>NUCLEOTIDE SEQUENCE [LARGE SCALE GENOMIC DNA]</scope>
    <source>
        <strain evidence="7 8">P4T</strain>
    </source>
</reference>
<dbReference type="InterPro" id="IPR036909">
    <property type="entry name" value="Cyt_c-like_dom_sf"/>
</dbReference>
<evidence type="ECO:0000313" key="7">
    <source>
        <dbReference type="EMBL" id="WOK07631.1"/>
    </source>
</evidence>
<keyword evidence="2 4" id="KW-0479">Metal-binding</keyword>
<protein>
    <submittedName>
        <fullName evidence="7">Heme-binding domain-containing protein</fullName>
    </submittedName>
</protein>
<evidence type="ECO:0000256" key="5">
    <source>
        <dbReference type="SAM" id="SignalP"/>
    </source>
</evidence>